<dbReference type="RefSeq" id="WP_089770374.1">
    <property type="nucleotide sequence ID" value="NZ_FNWX01000027.1"/>
</dbReference>
<feature type="transmembrane region" description="Helical" evidence="6">
    <location>
        <begin position="240"/>
        <end position="260"/>
    </location>
</feature>
<keyword evidence="8" id="KW-1185">Reference proteome</keyword>
<feature type="transmembrane region" description="Helical" evidence="6">
    <location>
        <begin position="387"/>
        <end position="406"/>
    </location>
</feature>
<evidence type="ECO:0000256" key="3">
    <source>
        <dbReference type="ARBA" id="ARBA00022692"/>
    </source>
</evidence>
<dbReference type="STRING" id="420404.SAMN05421793_12720"/>
<dbReference type="GO" id="GO:0005886">
    <property type="term" value="C:plasma membrane"/>
    <property type="evidence" value="ECO:0007669"/>
    <property type="project" value="UniProtKB-SubCell"/>
</dbReference>
<gene>
    <name evidence="7" type="ORF">SAMN05421793_12720</name>
</gene>
<feature type="transmembrane region" description="Helical" evidence="6">
    <location>
        <begin position="139"/>
        <end position="161"/>
    </location>
</feature>
<evidence type="ECO:0000313" key="7">
    <source>
        <dbReference type="EMBL" id="SEH76331.1"/>
    </source>
</evidence>
<feature type="transmembrane region" description="Helical" evidence="6">
    <location>
        <begin position="324"/>
        <end position="344"/>
    </location>
</feature>
<feature type="transmembrane region" description="Helical" evidence="6">
    <location>
        <begin position="168"/>
        <end position="188"/>
    </location>
</feature>
<evidence type="ECO:0000256" key="2">
    <source>
        <dbReference type="ARBA" id="ARBA00022475"/>
    </source>
</evidence>
<organism evidence="7 8">
    <name type="scientific">Epilithonimonas hominis</name>
    <dbReference type="NCBI Taxonomy" id="420404"/>
    <lineage>
        <taxon>Bacteria</taxon>
        <taxon>Pseudomonadati</taxon>
        <taxon>Bacteroidota</taxon>
        <taxon>Flavobacteriia</taxon>
        <taxon>Flavobacteriales</taxon>
        <taxon>Weeksellaceae</taxon>
        <taxon>Chryseobacterium group</taxon>
        <taxon>Epilithonimonas</taxon>
    </lineage>
</organism>
<feature type="transmembrane region" description="Helical" evidence="6">
    <location>
        <begin position="412"/>
        <end position="432"/>
    </location>
</feature>
<comment type="subcellular location">
    <subcellularLocation>
        <location evidence="1">Cell membrane</location>
        <topology evidence="1">Multi-pass membrane protein</topology>
    </subcellularLocation>
</comment>
<dbReference type="PANTHER" id="PTHR30250">
    <property type="entry name" value="PST FAMILY PREDICTED COLANIC ACID TRANSPORTER"/>
    <property type="match status" value="1"/>
</dbReference>
<accession>A0A1H6KR32</accession>
<evidence type="ECO:0000256" key="5">
    <source>
        <dbReference type="ARBA" id="ARBA00023136"/>
    </source>
</evidence>
<keyword evidence="2" id="KW-1003">Cell membrane</keyword>
<feature type="transmembrane region" description="Helical" evidence="6">
    <location>
        <begin position="280"/>
        <end position="303"/>
    </location>
</feature>
<proteinExistence type="predicted"/>
<keyword evidence="5 6" id="KW-0472">Membrane</keyword>
<feature type="transmembrane region" description="Helical" evidence="6">
    <location>
        <begin position="200"/>
        <end position="219"/>
    </location>
</feature>
<dbReference type="AlphaFoldDB" id="A0A1H6KR32"/>
<feature type="transmembrane region" description="Helical" evidence="6">
    <location>
        <begin position="21"/>
        <end position="45"/>
    </location>
</feature>
<reference evidence="8" key="1">
    <citation type="submission" date="2016-10" db="EMBL/GenBank/DDBJ databases">
        <authorList>
            <person name="Varghese N."/>
            <person name="Submissions S."/>
        </authorList>
    </citation>
    <scope>NUCLEOTIDE SEQUENCE [LARGE SCALE GENOMIC DNA]</scope>
    <source>
        <strain evidence="8">DSM 19326</strain>
    </source>
</reference>
<sequence length="448" mass="50592">MQRLKQLLINNGRSSQAAKNVFFSFILKGLSILISFLLVPLTIHYLNVNDYGVWLTISSILTWINFFDIGLGNGLRNKLTEAIAHHDYKLAKIYVSTTFALLLLIMASFFLIFALANYFLEWDRILNLGIEKRQLLGHMMLIIFAFFCIQFVFKIVGIILVSMQKPALNDLIVVLGNLLALVLIFILTKTTAPSLANVSYIFAGAPAIIFVLSYIFVFMGKYKYLKPSYQSVDFKYTKALAGLGVKFFIIQIAVCIVVYTSTNLLLTQLFGAQSVTVYNVAFKFFNALSMAYMIILTPFWSAATDAYAKGDHVWIKKSLNKLKLIFLLSLVATFFMVLLANKFYNLWVGDSIQVPVTLTVLVAIYTALFNWSNTFIYFINGVGKIQLQLYVTVIIAILYIPSAIYLGHRFGLNGVVFTTILSLIPTSVLMPIQCNRIFSHRAKGIWNK</sequence>
<name>A0A1H6KR32_9FLAO</name>
<evidence type="ECO:0000313" key="8">
    <source>
        <dbReference type="Proteomes" id="UP000198555"/>
    </source>
</evidence>
<feature type="transmembrane region" description="Helical" evidence="6">
    <location>
        <begin position="356"/>
        <end position="380"/>
    </location>
</feature>
<keyword evidence="3 6" id="KW-0812">Transmembrane</keyword>
<dbReference type="EMBL" id="FNWX01000027">
    <property type="protein sequence ID" value="SEH76331.1"/>
    <property type="molecule type" value="Genomic_DNA"/>
</dbReference>
<feature type="transmembrane region" description="Helical" evidence="6">
    <location>
        <begin position="51"/>
        <end position="72"/>
    </location>
</feature>
<evidence type="ECO:0000256" key="6">
    <source>
        <dbReference type="SAM" id="Phobius"/>
    </source>
</evidence>
<dbReference type="PANTHER" id="PTHR30250:SF11">
    <property type="entry name" value="O-ANTIGEN TRANSPORTER-RELATED"/>
    <property type="match status" value="1"/>
</dbReference>
<evidence type="ECO:0000256" key="1">
    <source>
        <dbReference type="ARBA" id="ARBA00004651"/>
    </source>
</evidence>
<dbReference type="Proteomes" id="UP000198555">
    <property type="component" value="Unassembled WGS sequence"/>
</dbReference>
<protein>
    <submittedName>
        <fullName evidence="7">Na+-driven multidrug efflux pump</fullName>
    </submittedName>
</protein>
<dbReference type="InterPro" id="IPR050833">
    <property type="entry name" value="Poly_Biosynth_Transport"/>
</dbReference>
<evidence type="ECO:0000256" key="4">
    <source>
        <dbReference type="ARBA" id="ARBA00022989"/>
    </source>
</evidence>
<feature type="transmembrane region" description="Helical" evidence="6">
    <location>
        <begin position="93"/>
        <end position="119"/>
    </location>
</feature>
<keyword evidence="4 6" id="KW-1133">Transmembrane helix</keyword>